<accession>A0A5R9J7J8</accession>
<dbReference type="PRINTS" id="PR00455">
    <property type="entry name" value="HTHTETR"/>
</dbReference>
<feature type="domain" description="HTH tetR-type" evidence="5">
    <location>
        <begin position="19"/>
        <end position="79"/>
    </location>
</feature>
<dbReference type="OrthoDB" id="9811084at2"/>
<evidence type="ECO:0000256" key="2">
    <source>
        <dbReference type="ARBA" id="ARBA00023125"/>
    </source>
</evidence>
<keyword evidence="7" id="KW-1185">Reference proteome</keyword>
<dbReference type="PROSITE" id="PS50977">
    <property type="entry name" value="HTH_TETR_2"/>
    <property type="match status" value="2"/>
</dbReference>
<dbReference type="InterPro" id="IPR050109">
    <property type="entry name" value="HTH-type_TetR-like_transc_reg"/>
</dbReference>
<evidence type="ECO:0000256" key="3">
    <source>
        <dbReference type="ARBA" id="ARBA00023163"/>
    </source>
</evidence>
<evidence type="ECO:0000256" key="1">
    <source>
        <dbReference type="ARBA" id="ARBA00023015"/>
    </source>
</evidence>
<dbReference type="Gene3D" id="1.10.357.10">
    <property type="entry name" value="Tetracycline Repressor, domain 2"/>
    <property type="match status" value="2"/>
</dbReference>
<dbReference type="GO" id="GO:0003700">
    <property type="term" value="F:DNA-binding transcription factor activity"/>
    <property type="evidence" value="ECO:0007669"/>
    <property type="project" value="TreeGrafter"/>
</dbReference>
<feature type="DNA-binding region" description="H-T-H motif" evidence="4">
    <location>
        <begin position="42"/>
        <end position="61"/>
    </location>
</feature>
<keyword evidence="3" id="KW-0804">Transcription</keyword>
<comment type="caution">
    <text evidence="6">The sequence shown here is derived from an EMBL/GenBank/DDBJ whole genome shotgun (WGS) entry which is preliminary data.</text>
</comment>
<dbReference type="AlphaFoldDB" id="A0A5R9J7J8"/>
<feature type="domain" description="HTH tetR-type" evidence="5">
    <location>
        <begin position="223"/>
        <end position="283"/>
    </location>
</feature>
<evidence type="ECO:0000313" key="6">
    <source>
        <dbReference type="EMBL" id="TLU71326.1"/>
    </source>
</evidence>
<organism evidence="6 7">
    <name type="scientific">Lichenicoccus roseus</name>
    <dbReference type="NCBI Taxonomy" id="2683649"/>
    <lineage>
        <taxon>Bacteria</taxon>
        <taxon>Pseudomonadati</taxon>
        <taxon>Pseudomonadota</taxon>
        <taxon>Alphaproteobacteria</taxon>
        <taxon>Acetobacterales</taxon>
        <taxon>Acetobacteraceae</taxon>
        <taxon>Lichenicoccus</taxon>
    </lineage>
</organism>
<evidence type="ECO:0000256" key="4">
    <source>
        <dbReference type="PROSITE-ProRule" id="PRU00335"/>
    </source>
</evidence>
<dbReference type="SUPFAM" id="SSF46689">
    <property type="entry name" value="Homeodomain-like"/>
    <property type="match status" value="2"/>
</dbReference>
<gene>
    <name evidence="6" type="ORF">FE263_17680</name>
</gene>
<dbReference type="EMBL" id="VCDI01000007">
    <property type="protein sequence ID" value="TLU71326.1"/>
    <property type="molecule type" value="Genomic_DNA"/>
</dbReference>
<dbReference type="Gene3D" id="1.10.10.60">
    <property type="entry name" value="Homeodomain-like"/>
    <property type="match status" value="2"/>
</dbReference>
<reference evidence="6 7" key="1">
    <citation type="submission" date="2019-05" db="EMBL/GenBank/DDBJ databases">
        <authorList>
            <person name="Pankratov T."/>
            <person name="Grouzdev D."/>
        </authorList>
    </citation>
    <scope>NUCLEOTIDE SEQUENCE [LARGE SCALE GENOMIC DNA]</scope>
    <source>
        <strain evidence="6 7">KEBCLARHB70R</strain>
    </source>
</reference>
<name>A0A5R9J7J8_9PROT</name>
<evidence type="ECO:0000259" key="5">
    <source>
        <dbReference type="PROSITE" id="PS50977"/>
    </source>
</evidence>
<feature type="DNA-binding region" description="H-T-H motif" evidence="4">
    <location>
        <begin position="246"/>
        <end position="265"/>
    </location>
</feature>
<dbReference type="GO" id="GO:0000976">
    <property type="term" value="F:transcription cis-regulatory region binding"/>
    <property type="evidence" value="ECO:0007669"/>
    <property type="project" value="TreeGrafter"/>
</dbReference>
<keyword evidence="2 4" id="KW-0238">DNA-binding</keyword>
<sequence>MSSGAAQPAAASPATTRYLVKRGMIVDAASTLINEHGVKGLSLAEVASAIGLSNTSITYYFRRKDELAAACFDRALDLLEQQVAEAGLAPDPSSRIRSLVRLSFEAAAASGRNMVHPVVRLNDLRATEDPARAALVARYVAIVRRAREFFGVGGGEEEQLLRLMRTHVLLDNLYVLPSWLEDYAPEELGRVQARLVEMLENGLAPRVRAAEVVPPALPAPRPDDPGERFLGAATRLINERGYRGTSVDRISARLNVTKGSFYHHLDGKDDLVLECFRRSLDTVTQALDAALAAPGNCLSKLDAVLSALLSIQLSDSTPLLRTTALLALPAGPRREVIERSERITRRWTGLLIDTISEGSIAPVDPLIAGRVLMSTINAAYELRARAARVPERRAVALYGSTLFDGLLDGGG</sequence>
<dbReference type="PANTHER" id="PTHR30055">
    <property type="entry name" value="HTH-TYPE TRANSCRIPTIONAL REGULATOR RUTR"/>
    <property type="match status" value="1"/>
</dbReference>
<dbReference type="RefSeq" id="WP_138327363.1">
    <property type="nucleotide sequence ID" value="NZ_VCDI01000007.1"/>
</dbReference>
<dbReference type="Proteomes" id="UP000305654">
    <property type="component" value="Unassembled WGS sequence"/>
</dbReference>
<evidence type="ECO:0000313" key="7">
    <source>
        <dbReference type="Proteomes" id="UP000305654"/>
    </source>
</evidence>
<dbReference type="Pfam" id="PF00440">
    <property type="entry name" value="TetR_N"/>
    <property type="match status" value="2"/>
</dbReference>
<keyword evidence="1" id="KW-0805">Transcription regulation</keyword>
<dbReference type="InterPro" id="IPR001647">
    <property type="entry name" value="HTH_TetR"/>
</dbReference>
<proteinExistence type="predicted"/>
<dbReference type="InterPro" id="IPR009057">
    <property type="entry name" value="Homeodomain-like_sf"/>
</dbReference>
<protein>
    <submittedName>
        <fullName evidence="6">TetR/AcrR family transcriptional regulator</fullName>
    </submittedName>
</protein>
<dbReference type="PANTHER" id="PTHR30055:SF234">
    <property type="entry name" value="HTH-TYPE TRANSCRIPTIONAL REGULATOR BETI"/>
    <property type="match status" value="1"/>
</dbReference>